<evidence type="ECO:0000256" key="1">
    <source>
        <dbReference type="ARBA" id="ARBA00006068"/>
    </source>
</evidence>
<dbReference type="Proteomes" id="UP001597041">
    <property type="component" value="Unassembled WGS sequence"/>
</dbReference>
<name>A0ABW3NCB1_9BACI</name>
<feature type="compositionally biased region" description="Acidic residues" evidence="5">
    <location>
        <begin position="327"/>
        <end position="413"/>
    </location>
</feature>
<keyword evidence="4" id="KW-0472">Membrane</keyword>
<evidence type="ECO:0000259" key="6">
    <source>
        <dbReference type="Pfam" id="PF03816"/>
    </source>
</evidence>
<dbReference type="NCBIfam" id="TIGR00350">
    <property type="entry name" value="lytR_cpsA_psr"/>
    <property type="match status" value="1"/>
</dbReference>
<comment type="similarity">
    <text evidence="1">Belongs to the LytR/CpsA/Psr (LCP) family.</text>
</comment>
<comment type="caution">
    <text evidence="7">The sequence shown here is derived from an EMBL/GenBank/DDBJ whole genome shotgun (WGS) entry which is preliminary data.</text>
</comment>
<protein>
    <submittedName>
        <fullName evidence="7">LCP family protein</fullName>
    </submittedName>
</protein>
<evidence type="ECO:0000313" key="7">
    <source>
        <dbReference type="EMBL" id="MFD1064424.1"/>
    </source>
</evidence>
<evidence type="ECO:0000256" key="5">
    <source>
        <dbReference type="SAM" id="MobiDB-lite"/>
    </source>
</evidence>
<evidence type="ECO:0000256" key="3">
    <source>
        <dbReference type="ARBA" id="ARBA00022968"/>
    </source>
</evidence>
<accession>A0ABW3NCB1</accession>
<evidence type="ECO:0000256" key="4">
    <source>
        <dbReference type="ARBA" id="ARBA00022989"/>
    </source>
</evidence>
<keyword evidence="8" id="KW-1185">Reference proteome</keyword>
<dbReference type="Pfam" id="PF03816">
    <property type="entry name" value="LytR_cpsA_psr"/>
    <property type="match status" value="1"/>
</dbReference>
<evidence type="ECO:0000256" key="2">
    <source>
        <dbReference type="ARBA" id="ARBA00022692"/>
    </source>
</evidence>
<sequence length="428" mass="48558">MVKQKNMRGRRVTRKKRKLRKGVVVTLLVIGLALLSVVGYGSYLYVKANNAVSDSYEDDGREKSDLRDFEVDPDIDNVSMLIIGVDENDHRGNADSSRSDSLMLATFNKDENSVKLVSIPRDTYTYIPEMGREDKITHAHAVGGPKATIETVENMMDIPVDYYVRVNFHAFVDVVDAIGGIDVEVPYEFEESDSMDQRDAIHLQPGEQSVNGEEALAFARTRKLDNDIERGKRQMEVVNAVANKATSLGSVFQYDDLIAAVGDNMNTNMSFKEMMTFITFATDGLNIEDFTLEGSDYQPAGSAYYWLLDEPALEETKTMLQEHLEIIDSESEDNEMNEEPNAEDPAGEDSYEGQEDPSQEDQGETYQEEDPYQEDQGETYQEEPYQEDQGETYQEEDPYQEDQGETYEEEPYQEDPSQQETDEYGNPI</sequence>
<keyword evidence="3" id="KW-0735">Signal-anchor</keyword>
<keyword evidence="4" id="KW-1133">Transmembrane helix</keyword>
<dbReference type="PANTHER" id="PTHR33392:SF3">
    <property type="entry name" value="POLYISOPRENYL-TEICHOIC ACID--PEPTIDOGLYCAN TEICHOIC ACID TRANSFERASE TAGT"/>
    <property type="match status" value="1"/>
</dbReference>
<feature type="region of interest" description="Disordered" evidence="5">
    <location>
        <begin position="327"/>
        <end position="428"/>
    </location>
</feature>
<dbReference type="RefSeq" id="WP_379589823.1">
    <property type="nucleotide sequence ID" value="NZ_JBHTKK010000001.1"/>
</dbReference>
<gene>
    <name evidence="7" type="ORF">ACFQ19_00160</name>
</gene>
<keyword evidence="2" id="KW-0812">Transmembrane</keyword>
<proteinExistence type="inferred from homology"/>
<dbReference type="EMBL" id="JBHTKK010000001">
    <property type="protein sequence ID" value="MFD1064424.1"/>
    <property type="molecule type" value="Genomic_DNA"/>
</dbReference>
<dbReference type="InterPro" id="IPR004474">
    <property type="entry name" value="LytR_CpsA_psr"/>
</dbReference>
<dbReference type="Gene3D" id="3.40.630.190">
    <property type="entry name" value="LCP protein"/>
    <property type="match status" value="1"/>
</dbReference>
<dbReference type="InterPro" id="IPR050922">
    <property type="entry name" value="LytR/CpsA/Psr_CW_biosynth"/>
</dbReference>
<organism evidence="7 8">
    <name type="scientific">Oceanobacillus locisalsi</name>
    <dbReference type="NCBI Taxonomy" id="546107"/>
    <lineage>
        <taxon>Bacteria</taxon>
        <taxon>Bacillati</taxon>
        <taxon>Bacillota</taxon>
        <taxon>Bacilli</taxon>
        <taxon>Bacillales</taxon>
        <taxon>Bacillaceae</taxon>
        <taxon>Oceanobacillus</taxon>
    </lineage>
</organism>
<reference evidence="8" key="1">
    <citation type="journal article" date="2019" name="Int. J. Syst. Evol. Microbiol.">
        <title>The Global Catalogue of Microorganisms (GCM) 10K type strain sequencing project: providing services to taxonomists for standard genome sequencing and annotation.</title>
        <authorList>
            <consortium name="The Broad Institute Genomics Platform"/>
            <consortium name="The Broad Institute Genome Sequencing Center for Infectious Disease"/>
            <person name="Wu L."/>
            <person name="Ma J."/>
        </authorList>
    </citation>
    <scope>NUCLEOTIDE SEQUENCE [LARGE SCALE GENOMIC DNA]</scope>
    <source>
        <strain evidence="8">CCUG 56608</strain>
    </source>
</reference>
<dbReference type="PANTHER" id="PTHR33392">
    <property type="entry name" value="POLYISOPRENYL-TEICHOIC ACID--PEPTIDOGLYCAN TEICHOIC ACID TRANSFERASE TAGU"/>
    <property type="match status" value="1"/>
</dbReference>
<feature type="domain" description="Cell envelope-related transcriptional attenuator" evidence="6">
    <location>
        <begin position="98"/>
        <end position="246"/>
    </location>
</feature>
<evidence type="ECO:0000313" key="8">
    <source>
        <dbReference type="Proteomes" id="UP001597041"/>
    </source>
</evidence>